<name>A0A9W7D3X8_9STRA</name>
<proteinExistence type="predicted"/>
<accession>A0A9W7D3X8</accession>
<evidence type="ECO:0000259" key="1">
    <source>
        <dbReference type="Pfam" id="PF22936"/>
    </source>
</evidence>
<feature type="domain" description="Retrovirus-related Pol polyprotein from transposon TNT 1-94-like beta-barrel" evidence="1">
    <location>
        <begin position="41"/>
        <end position="123"/>
    </location>
</feature>
<comment type="caution">
    <text evidence="2">The sequence shown here is derived from an EMBL/GenBank/DDBJ whole genome shotgun (WGS) entry which is preliminary data.</text>
</comment>
<reference evidence="2" key="1">
    <citation type="submission" date="2023-04" db="EMBL/GenBank/DDBJ databases">
        <title>Phytophthora fragariaefolia NBRC 109709.</title>
        <authorList>
            <person name="Ichikawa N."/>
            <person name="Sato H."/>
            <person name="Tonouchi N."/>
        </authorList>
    </citation>
    <scope>NUCLEOTIDE SEQUENCE</scope>
    <source>
        <strain evidence="2">NBRC 109709</strain>
    </source>
</reference>
<dbReference type="EMBL" id="BSXT01004436">
    <property type="protein sequence ID" value="GMF57877.1"/>
    <property type="molecule type" value="Genomic_DNA"/>
</dbReference>
<dbReference type="Proteomes" id="UP001165121">
    <property type="component" value="Unassembled WGS sequence"/>
</dbReference>
<organism evidence="2 3">
    <name type="scientific">Phytophthora fragariaefolia</name>
    <dbReference type="NCBI Taxonomy" id="1490495"/>
    <lineage>
        <taxon>Eukaryota</taxon>
        <taxon>Sar</taxon>
        <taxon>Stramenopiles</taxon>
        <taxon>Oomycota</taxon>
        <taxon>Peronosporomycetes</taxon>
        <taxon>Peronosporales</taxon>
        <taxon>Peronosporaceae</taxon>
        <taxon>Phytophthora</taxon>
    </lineage>
</organism>
<dbReference type="Pfam" id="PF22936">
    <property type="entry name" value="Pol_BBD"/>
    <property type="match status" value="1"/>
</dbReference>
<sequence>MRSYHECSRVGHLRAVCPDHKQQANLTLTVAEKTIDIDDLWILDNGSNRHPMNDESYLQDVEECRDECVQPNGETLSNTKRVKVTLRVTTCGEEHMVGLTDVNLSKDAVSNIISYGLLDKQGFKFT</sequence>
<dbReference type="InterPro" id="IPR054722">
    <property type="entry name" value="PolX-like_BBD"/>
</dbReference>
<evidence type="ECO:0000313" key="2">
    <source>
        <dbReference type="EMBL" id="GMF57877.1"/>
    </source>
</evidence>
<evidence type="ECO:0000313" key="3">
    <source>
        <dbReference type="Proteomes" id="UP001165121"/>
    </source>
</evidence>
<dbReference type="AlphaFoldDB" id="A0A9W7D3X8"/>
<protein>
    <submittedName>
        <fullName evidence="2">Unnamed protein product</fullName>
    </submittedName>
</protein>
<keyword evidence="3" id="KW-1185">Reference proteome</keyword>
<dbReference type="OrthoDB" id="123769at2759"/>
<gene>
    <name evidence="2" type="ORF">Pfra01_002480600</name>
</gene>